<name>A0ABT5VTP5_9BACT</name>
<dbReference type="EMBL" id="JAKJSC010000002">
    <property type="protein sequence ID" value="MDE5418795.1"/>
    <property type="molecule type" value="Genomic_DNA"/>
</dbReference>
<sequence length="438" mass="49404">MRITRNSILYSLLMLCFLSACSTSTKKEASKTIDKLEIEVPLCGNAWLVNDISLNKEMISDSGLTNWSKKSNLIRTYVRVNGAGKLSLGIKAKITHGLSKVNVKIGNTNKEVTIKDTISTLIPVGEFDIVESGYVQIDLQGISKTDEFFGEVSHLVIGGEATSEGTDFVKDDFYWGRRGPSVHLGYQVPENTGDVEWFYNEITVPKGEDIIGSYFMANGFGEGYFGIQVNSESERRILFSVWSSYVTDDPNTIPEDEKIILLKKGENVTTGEFGNEGSGGQSYKVFNWKSDQTYRFLLKGRPSVNNSTDYTAYFFTPEKGEWELIASFRRPKTSTYLTRPHSFLENFITEMGPVSRKANYSNQWVLNTEKEWIELHEAKFTADATARKDARLDYAGGVEDGTFYLKNCGFFNERVPFDTYHTREKTGEEPIIDFDSLP</sequence>
<evidence type="ECO:0000313" key="4">
    <source>
        <dbReference type="Proteomes" id="UP001528920"/>
    </source>
</evidence>
<organism evidence="3 4">
    <name type="scientific">Paralabilibaculum antarcticum</name>
    <dbReference type="NCBI Taxonomy" id="2912572"/>
    <lineage>
        <taxon>Bacteria</taxon>
        <taxon>Pseudomonadati</taxon>
        <taxon>Bacteroidota</taxon>
        <taxon>Bacteroidia</taxon>
        <taxon>Marinilabiliales</taxon>
        <taxon>Marinifilaceae</taxon>
        <taxon>Paralabilibaculum</taxon>
    </lineage>
</organism>
<proteinExistence type="predicted"/>
<feature type="domain" description="DUF5077" evidence="2">
    <location>
        <begin position="40"/>
        <end position="162"/>
    </location>
</feature>
<gene>
    <name evidence="3" type="ORF">L3049_12335</name>
</gene>
<dbReference type="Pfam" id="PF11958">
    <property type="entry name" value="DUF3472"/>
    <property type="match status" value="1"/>
</dbReference>
<dbReference type="PROSITE" id="PS51257">
    <property type="entry name" value="PROKAR_LIPOPROTEIN"/>
    <property type="match status" value="1"/>
</dbReference>
<evidence type="ECO:0000259" key="2">
    <source>
        <dbReference type="Pfam" id="PF16871"/>
    </source>
</evidence>
<feature type="signal peptide" evidence="1">
    <location>
        <begin position="1"/>
        <end position="22"/>
    </location>
</feature>
<dbReference type="Proteomes" id="UP001528920">
    <property type="component" value="Unassembled WGS sequence"/>
</dbReference>
<dbReference type="InterPro" id="IPR031712">
    <property type="entry name" value="DUF5077"/>
</dbReference>
<accession>A0ABT5VTP5</accession>
<evidence type="ECO:0000313" key="3">
    <source>
        <dbReference type="EMBL" id="MDE5418795.1"/>
    </source>
</evidence>
<keyword evidence="4" id="KW-1185">Reference proteome</keyword>
<dbReference type="RefSeq" id="WP_275110127.1">
    <property type="nucleotide sequence ID" value="NZ_JAKJSC010000002.1"/>
</dbReference>
<dbReference type="InterPro" id="IPR021862">
    <property type="entry name" value="DUF3472"/>
</dbReference>
<keyword evidence="1" id="KW-0732">Signal</keyword>
<dbReference type="Pfam" id="PF16871">
    <property type="entry name" value="DUF5077"/>
    <property type="match status" value="1"/>
</dbReference>
<protein>
    <submittedName>
        <fullName evidence="3">DUF3472 domain-containing protein</fullName>
    </submittedName>
</protein>
<feature type="chain" id="PRO_5047058162" evidence="1">
    <location>
        <begin position="23"/>
        <end position="438"/>
    </location>
</feature>
<reference evidence="3 4" key="1">
    <citation type="submission" date="2022-01" db="EMBL/GenBank/DDBJ databases">
        <title>Labilibaculum sp. nov, a marine bacterium isolated from Antarctica.</title>
        <authorList>
            <person name="Dai W."/>
        </authorList>
    </citation>
    <scope>NUCLEOTIDE SEQUENCE [LARGE SCALE GENOMIC DNA]</scope>
    <source>
        <strain evidence="3 4">DW002</strain>
    </source>
</reference>
<comment type="caution">
    <text evidence="3">The sequence shown here is derived from an EMBL/GenBank/DDBJ whole genome shotgun (WGS) entry which is preliminary data.</text>
</comment>
<evidence type="ECO:0000256" key="1">
    <source>
        <dbReference type="SAM" id="SignalP"/>
    </source>
</evidence>